<organism evidence="1 2">
    <name type="scientific">Bacillus thuringiensis</name>
    <dbReference type="NCBI Taxonomy" id="1428"/>
    <lineage>
        <taxon>Bacteria</taxon>
        <taxon>Bacillati</taxon>
        <taxon>Bacillota</taxon>
        <taxon>Bacilli</taxon>
        <taxon>Bacillales</taxon>
        <taxon>Bacillaceae</taxon>
        <taxon>Bacillus</taxon>
        <taxon>Bacillus cereus group</taxon>
    </lineage>
</organism>
<dbReference type="AlphaFoldDB" id="A0AB36TP48"/>
<dbReference type="SUPFAM" id="SSF46785">
    <property type="entry name" value="Winged helix' DNA-binding domain"/>
    <property type="match status" value="1"/>
</dbReference>
<sequence length="196" mass="22317">MKKFINLEQAEKNARLREIENSKILSEEEMQLANQLQAKASSRGMKLIPEKKVKNKAKFVQLLQLNWEYLRKQNYMTSEEKIFLLDIQAHIGLHSNAIVDDITKKYASPLNITQIGKILETSRTKVSRVINSLVKKGILAKAESGIEGNNAKAYVIYINPNIIYAGNRDDVQGALVTMFKKAMNNKILKNLPNKLF</sequence>
<reference evidence="1 2" key="1">
    <citation type="submission" date="2017-09" db="EMBL/GenBank/DDBJ databases">
        <title>Large-scale bioinformatics analysis of Bacillus genomes uncovers conserved roles of natural products in bacterial physiology.</title>
        <authorList>
            <consortium name="Agbiome Team Llc"/>
            <person name="Bleich R.M."/>
            <person name="Grubbs K.J."/>
            <person name="Santa Maria K.C."/>
            <person name="Allen S.E."/>
            <person name="Farag S."/>
            <person name="Shank E.A."/>
            <person name="Bowers A."/>
        </authorList>
    </citation>
    <scope>NUCLEOTIDE SEQUENCE [LARGE SCALE GENOMIC DNA]</scope>
    <source>
        <strain evidence="1 2">AFS077661</strain>
    </source>
</reference>
<dbReference type="Proteomes" id="UP000223839">
    <property type="component" value="Unassembled WGS sequence"/>
</dbReference>
<gene>
    <name evidence="1" type="ORF">COJ61_25235</name>
</gene>
<accession>A0AB36TP48</accession>
<dbReference type="RefSeq" id="WP_070179585.1">
    <property type="nucleotide sequence ID" value="NZ_LXLH01000044.1"/>
</dbReference>
<evidence type="ECO:0000313" key="1">
    <source>
        <dbReference type="EMBL" id="PFM86463.1"/>
    </source>
</evidence>
<name>A0AB36TP48_BACTU</name>
<protein>
    <submittedName>
        <fullName evidence="1">MarR family transcriptional regulator</fullName>
    </submittedName>
</protein>
<proteinExistence type="predicted"/>
<dbReference type="InterPro" id="IPR036390">
    <property type="entry name" value="WH_DNA-bd_sf"/>
</dbReference>
<comment type="caution">
    <text evidence="1">The sequence shown here is derived from an EMBL/GenBank/DDBJ whole genome shotgun (WGS) entry which is preliminary data.</text>
</comment>
<dbReference type="EMBL" id="NUYG01000058">
    <property type="protein sequence ID" value="PFM86463.1"/>
    <property type="molecule type" value="Genomic_DNA"/>
</dbReference>
<evidence type="ECO:0000313" key="2">
    <source>
        <dbReference type="Proteomes" id="UP000223839"/>
    </source>
</evidence>